<accession>A0A6J4IB64</accession>
<feature type="domain" description="Putative restriction endonuclease" evidence="1">
    <location>
        <begin position="4"/>
        <end position="148"/>
    </location>
</feature>
<organism evidence="2">
    <name type="scientific">uncultured Mycobacteriales bacterium</name>
    <dbReference type="NCBI Taxonomy" id="581187"/>
    <lineage>
        <taxon>Bacteria</taxon>
        <taxon>Bacillati</taxon>
        <taxon>Actinomycetota</taxon>
        <taxon>Actinomycetes</taxon>
        <taxon>Mycobacteriales</taxon>
        <taxon>environmental samples</taxon>
    </lineage>
</organism>
<gene>
    <name evidence="2" type="ORF">AVDCRST_MAG41-1688</name>
</gene>
<dbReference type="CDD" id="cd06260">
    <property type="entry name" value="DUF820-like"/>
    <property type="match status" value="1"/>
</dbReference>
<dbReference type="InterPro" id="IPR012296">
    <property type="entry name" value="Nuclease_put_TT1808"/>
</dbReference>
<sequence length="163" mass="17226">MIAEMVDGSVVLSPSPGFAHSDMVLALAGVLRAAAPADLRVLAAPFPVRLGRRTELRPDLLVARYLDLTRDGLAAPPLLAVEVAAPGAELLDRTLKRVVYARHGIAGYWLLDPEAPALTALELDDAGDYRTVAEVVGAEEFAAARPFPVRVSPLALVAGLRPC</sequence>
<dbReference type="AlphaFoldDB" id="A0A6J4IB64"/>
<name>A0A6J4IB64_9ACTN</name>
<dbReference type="EMBL" id="CADCTP010000154">
    <property type="protein sequence ID" value="CAA9245647.1"/>
    <property type="molecule type" value="Genomic_DNA"/>
</dbReference>
<protein>
    <recommendedName>
        <fullName evidence="1">Putative restriction endonuclease domain-containing protein</fullName>
    </recommendedName>
</protein>
<dbReference type="Gene3D" id="3.90.1570.10">
    <property type="entry name" value="tt1808, chain A"/>
    <property type="match status" value="1"/>
</dbReference>
<evidence type="ECO:0000313" key="2">
    <source>
        <dbReference type="EMBL" id="CAA9245647.1"/>
    </source>
</evidence>
<dbReference type="InterPro" id="IPR011335">
    <property type="entry name" value="Restrct_endonuc-II-like"/>
</dbReference>
<reference evidence="2" key="1">
    <citation type="submission" date="2020-02" db="EMBL/GenBank/DDBJ databases">
        <authorList>
            <person name="Meier V. D."/>
        </authorList>
    </citation>
    <scope>NUCLEOTIDE SEQUENCE</scope>
    <source>
        <strain evidence="2">AVDCRST_MAG41</strain>
    </source>
</reference>
<dbReference type="Pfam" id="PF05685">
    <property type="entry name" value="Uma2"/>
    <property type="match status" value="1"/>
</dbReference>
<dbReference type="InterPro" id="IPR008538">
    <property type="entry name" value="Uma2"/>
</dbReference>
<evidence type="ECO:0000259" key="1">
    <source>
        <dbReference type="Pfam" id="PF05685"/>
    </source>
</evidence>
<dbReference type="PANTHER" id="PTHR35400:SF3">
    <property type="entry name" value="SLL1072 PROTEIN"/>
    <property type="match status" value="1"/>
</dbReference>
<dbReference type="SUPFAM" id="SSF52980">
    <property type="entry name" value="Restriction endonuclease-like"/>
    <property type="match status" value="1"/>
</dbReference>
<dbReference type="PANTHER" id="PTHR35400">
    <property type="entry name" value="SLR1083 PROTEIN"/>
    <property type="match status" value="1"/>
</dbReference>
<proteinExistence type="predicted"/>